<dbReference type="PROSITE" id="PS51900">
    <property type="entry name" value="CB"/>
    <property type="match status" value="1"/>
</dbReference>
<dbReference type="GO" id="GO:0003677">
    <property type="term" value="F:DNA binding"/>
    <property type="evidence" value="ECO:0007669"/>
    <property type="project" value="UniProtKB-UniRule"/>
</dbReference>
<dbReference type="InterPro" id="IPR013762">
    <property type="entry name" value="Integrase-like_cat_sf"/>
</dbReference>
<evidence type="ECO:0000313" key="5">
    <source>
        <dbReference type="Proteomes" id="UP000194857"/>
    </source>
</evidence>
<dbReference type="Pfam" id="PF00589">
    <property type="entry name" value="Phage_integrase"/>
    <property type="match status" value="1"/>
</dbReference>
<protein>
    <submittedName>
        <fullName evidence="4">Integrase</fullName>
    </submittedName>
</protein>
<evidence type="ECO:0000313" key="4">
    <source>
        <dbReference type="EMBL" id="OTI61978.1"/>
    </source>
</evidence>
<keyword evidence="1" id="KW-0229">DNA integration</keyword>
<reference evidence="4 5" key="1">
    <citation type="submission" date="2017-05" db="EMBL/GenBank/DDBJ databases">
        <authorList>
            <person name="Song R."/>
            <person name="Chenine A.L."/>
            <person name="Ruprecht R.M."/>
        </authorList>
    </citation>
    <scope>NUCLEOTIDE SEQUENCE [LARGE SCALE GENOMIC DNA]</scope>
    <source>
        <strain evidence="4 5">S567_C10_BS</strain>
    </source>
</reference>
<proteinExistence type="predicted"/>
<dbReference type="InterPro" id="IPR002104">
    <property type="entry name" value="Integrase_catalytic"/>
</dbReference>
<dbReference type="SUPFAM" id="SSF56349">
    <property type="entry name" value="DNA breaking-rejoining enzymes"/>
    <property type="match status" value="1"/>
</dbReference>
<sequence>MRPKQPKNRDLPPRMIRRTRKLKGGRLWVGYYYDGRGEDGKRKEIPLGTDLDLAKLEWARLDASPAPKTLRKWGDVFDRYEKEIIPGKAPRTQKDNLLSLTQLRKAFSEAPVEALTPQVLAQYRDKRSAKVRANRELSLFSHIFNIAREWGIVTAENPVKGVRKNRETPRDFYARAEVWNAVYGAAPPELRDAMDLAYLTAQRPSDVLIIREADIQDGHLQIAQGKTSKKLRIMLDVDGSPTALGELVARLCEQRRQRGVAGPYLITTPDGRRMTSSMLRIRFDEARSAAAGAALEELDETLATAIRQFQFRDIRPKAASEIADLGRASRLLGHTDKRITETVYRRVGEIVEPTK</sequence>
<dbReference type="PROSITE" id="PS51898">
    <property type="entry name" value="TYR_RECOMBINASE"/>
    <property type="match status" value="1"/>
</dbReference>
<dbReference type="Gene3D" id="1.10.150.130">
    <property type="match status" value="1"/>
</dbReference>
<evidence type="ECO:0000256" key="3">
    <source>
        <dbReference type="ARBA" id="ARBA00023172"/>
    </source>
</evidence>
<organism evidence="4 5">
    <name type="scientific">Pseudomonas aeruginosa</name>
    <dbReference type="NCBI Taxonomy" id="287"/>
    <lineage>
        <taxon>Bacteria</taxon>
        <taxon>Pseudomonadati</taxon>
        <taxon>Pseudomonadota</taxon>
        <taxon>Gammaproteobacteria</taxon>
        <taxon>Pseudomonadales</taxon>
        <taxon>Pseudomonadaceae</taxon>
        <taxon>Pseudomonas</taxon>
    </lineage>
</organism>
<gene>
    <name evidence="4" type="ORF">CAZ10_14960</name>
</gene>
<dbReference type="AlphaFoldDB" id="A0A241XQW3"/>
<dbReference type="GO" id="GO:0006310">
    <property type="term" value="P:DNA recombination"/>
    <property type="evidence" value="ECO:0007669"/>
    <property type="project" value="UniProtKB-KW"/>
</dbReference>
<keyword evidence="3" id="KW-0233">DNA recombination</keyword>
<dbReference type="GO" id="GO:0015074">
    <property type="term" value="P:DNA integration"/>
    <property type="evidence" value="ECO:0007669"/>
    <property type="project" value="UniProtKB-KW"/>
</dbReference>
<evidence type="ECO:0000256" key="1">
    <source>
        <dbReference type="ARBA" id="ARBA00022908"/>
    </source>
</evidence>
<dbReference type="InterPro" id="IPR010998">
    <property type="entry name" value="Integrase_recombinase_N"/>
</dbReference>
<comment type="caution">
    <text evidence="4">The sequence shown here is derived from an EMBL/GenBank/DDBJ whole genome shotgun (WGS) entry which is preliminary data.</text>
</comment>
<dbReference type="RefSeq" id="WP_025921106.1">
    <property type="nucleotide sequence ID" value="NZ_CAADJR010000002.1"/>
</dbReference>
<dbReference type="Proteomes" id="UP000194857">
    <property type="component" value="Unassembled WGS sequence"/>
</dbReference>
<dbReference type="InterPro" id="IPR011010">
    <property type="entry name" value="DNA_brk_join_enz"/>
</dbReference>
<name>A0A241XQW3_PSEAI</name>
<dbReference type="EMBL" id="NFFZ01000006">
    <property type="protein sequence ID" value="OTI61978.1"/>
    <property type="molecule type" value="Genomic_DNA"/>
</dbReference>
<evidence type="ECO:0000256" key="2">
    <source>
        <dbReference type="ARBA" id="ARBA00023125"/>
    </source>
</evidence>
<dbReference type="InterPro" id="IPR044068">
    <property type="entry name" value="CB"/>
</dbReference>
<dbReference type="Gene3D" id="1.10.443.10">
    <property type="entry name" value="Intergrase catalytic core"/>
    <property type="match status" value="1"/>
</dbReference>
<keyword evidence="2" id="KW-0238">DNA-binding</keyword>
<accession>A0A241XQW3</accession>